<name>A0A398BGY5_9RHOB</name>
<accession>A0A398BGY5</accession>
<evidence type="ECO:0000313" key="2">
    <source>
        <dbReference type="Proteomes" id="UP000266649"/>
    </source>
</evidence>
<dbReference type="Proteomes" id="UP000266649">
    <property type="component" value="Unassembled WGS sequence"/>
</dbReference>
<comment type="caution">
    <text evidence="1">The sequence shown here is derived from an EMBL/GenBank/DDBJ whole genome shotgun (WGS) entry which is preliminary data.</text>
</comment>
<keyword evidence="2" id="KW-1185">Reference proteome</keyword>
<dbReference type="InterPro" id="IPR044000">
    <property type="entry name" value="Phage_tube_2"/>
</dbReference>
<dbReference type="RefSeq" id="WP_119136853.1">
    <property type="nucleotide sequence ID" value="NZ_QXXQ01000029.1"/>
</dbReference>
<gene>
    <name evidence="1" type="ORF">D2N39_21945</name>
</gene>
<protein>
    <submittedName>
        <fullName evidence="1">Uncharacterized protein</fullName>
    </submittedName>
</protein>
<reference evidence="1 2" key="1">
    <citation type="submission" date="2018-09" db="EMBL/GenBank/DDBJ databases">
        <title>Gemmobacter lutimaris sp. nov., a marine bacterium isolated from tidal flat.</title>
        <authorList>
            <person name="Lee D.W."/>
            <person name="Yoo Y."/>
            <person name="Kim J.-J."/>
            <person name="Kim B.S."/>
        </authorList>
    </citation>
    <scope>NUCLEOTIDE SEQUENCE [LARGE SCALE GENOMIC DNA]</scope>
    <source>
        <strain evidence="1 2">YJ-T1-11</strain>
    </source>
</reference>
<dbReference type="AlphaFoldDB" id="A0A398BGY5"/>
<dbReference type="EMBL" id="QXXQ01000029">
    <property type="protein sequence ID" value="RID89679.1"/>
    <property type="molecule type" value="Genomic_DNA"/>
</dbReference>
<dbReference type="Pfam" id="PF18906">
    <property type="entry name" value="Phage_tube_2"/>
    <property type="match status" value="1"/>
</dbReference>
<sequence>MPLYWDEKTLLLKTETSYGVDATPTGAANALLATDVRLMPMEGQDVDRALEMPWMGASGTIPSGLHAKLSFKVELKGSGTAGSAPAFGPVLKALGFAEVIAAGASVTYSRVSKNHSSATICLNIAGTLYKILGARGTGTLRVDAQGIVYLEAELTGLFVQPSSQALPTVTLGTQLSQFPQVATSANTPTFTVDATALVLRSLALNLGNSVSTRFLIGSESVIIEKISEMIDFTVEAVPLATLNPYALAAAGGLVPLSLVHGTGAGKICTLTVPRLQLQRPSGLEQQNRIVEWPLRGVPLPDSGNDQLTLAFT</sequence>
<organism evidence="1 2">
    <name type="scientific">Gemmobacter lutimaris</name>
    <dbReference type="NCBI Taxonomy" id="2306023"/>
    <lineage>
        <taxon>Bacteria</taxon>
        <taxon>Pseudomonadati</taxon>
        <taxon>Pseudomonadota</taxon>
        <taxon>Alphaproteobacteria</taxon>
        <taxon>Rhodobacterales</taxon>
        <taxon>Paracoccaceae</taxon>
        <taxon>Gemmobacter</taxon>
    </lineage>
</organism>
<evidence type="ECO:0000313" key="1">
    <source>
        <dbReference type="EMBL" id="RID89679.1"/>
    </source>
</evidence>
<proteinExistence type="predicted"/>
<dbReference type="OrthoDB" id="7325655at2"/>